<dbReference type="STRING" id="745776.DGo_CA2680"/>
<dbReference type="InterPro" id="IPR019994">
    <property type="entry name" value="Lipid-A-disac_synthase-rel_put"/>
</dbReference>
<dbReference type="eggNOG" id="COG4370">
    <property type="taxonomic scope" value="Bacteria"/>
</dbReference>
<dbReference type="PANTHER" id="PTHR39517">
    <property type="entry name" value="SLL0192 PROTEIN"/>
    <property type="match status" value="1"/>
</dbReference>
<protein>
    <submittedName>
        <fullName evidence="2">Lipid A disaccharide synthase related enzyme</fullName>
    </submittedName>
</protein>
<dbReference type="HOGENOM" id="CLU_035659_0_0_0"/>
<dbReference type="AlphaFoldDB" id="H8GTW7"/>
<feature type="region of interest" description="Disordered" evidence="1">
    <location>
        <begin position="402"/>
        <end position="421"/>
    </location>
</feature>
<dbReference type="PATRIC" id="fig|745776.4.peg.2748"/>
<dbReference type="RefSeq" id="WP_014686087.1">
    <property type="nucleotide sequence ID" value="NC_017790.1"/>
</dbReference>
<keyword evidence="3" id="KW-1185">Reference proteome</keyword>
<dbReference type="EMBL" id="CP002191">
    <property type="protein sequence ID" value="AFD26607.1"/>
    <property type="molecule type" value="Genomic_DNA"/>
</dbReference>
<dbReference type="KEGG" id="dgo:DGo_CA2680"/>
<evidence type="ECO:0000313" key="2">
    <source>
        <dbReference type="EMBL" id="AFD26607.1"/>
    </source>
</evidence>
<dbReference type="PANTHER" id="PTHR39517:SF1">
    <property type="entry name" value="LIPID-A-DISACCHARIDE SYNTHASE"/>
    <property type="match status" value="1"/>
</dbReference>
<reference evidence="2 3" key="1">
    <citation type="journal article" date="2012" name="PLoS ONE">
        <title>Genome sequence and transcriptome analysis of the radioresistant bacterium Deinococcus gobiensis: insights into the extreme environmental adaptations.</title>
        <authorList>
            <person name="Yuan M."/>
            <person name="Chen M."/>
            <person name="Zhang W."/>
            <person name="Lu W."/>
            <person name="Wang J."/>
            <person name="Yang M."/>
            <person name="Zhao P."/>
            <person name="Tang R."/>
            <person name="Li X."/>
            <person name="Hao Y."/>
            <person name="Zhou Z."/>
            <person name="Zhan Y."/>
            <person name="Yu H."/>
            <person name="Teng C."/>
            <person name="Yan Y."/>
            <person name="Ping S."/>
            <person name="Wang Y."/>
            <person name="Lin M."/>
        </authorList>
    </citation>
    <scope>NUCLEOTIDE SEQUENCE [LARGE SCALE GENOMIC DNA]</scope>
    <source>
        <strain evidence="2 3">I-0</strain>
    </source>
</reference>
<evidence type="ECO:0000256" key="1">
    <source>
        <dbReference type="SAM" id="MobiDB-lite"/>
    </source>
</evidence>
<gene>
    <name evidence="2" type="ordered locus">DGo_CA2680</name>
</gene>
<dbReference type="NCBIfam" id="TIGR03492">
    <property type="entry name" value="lipid-A-disaccharide synthase-related protein"/>
    <property type="match status" value="1"/>
</dbReference>
<name>H8GTW7_DEIGI</name>
<dbReference type="SUPFAM" id="SSF53756">
    <property type="entry name" value="UDP-Glycosyltransferase/glycogen phosphorylase"/>
    <property type="match status" value="1"/>
</dbReference>
<proteinExistence type="predicted"/>
<evidence type="ECO:0000313" key="3">
    <source>
        <dbReference type="Proteomes" id="UP000007575"/>
    </source>
</evidence>
<organism evidence="2 3">
    <name type="scientific">Deinococcus gobiensis (strain DSM 21396 / JCM 16679 / CGMCC 1.7299 / I-0)</name>
    <dbReference type="NCBI Taxonomy" id="745776"/>
    <lineage>
        <taxon>Bacteria</taxon>
        <taxon>Thermotogati</taxon>
        <taxon>Deinococcota</taxon>
        <taxon>Deinococci</taxon>
        <taxon>Deinococcales</taxon>
        <taxon>Deinococcaceae</taxon>
        <taxon>Deinococcus</taxon>
    </lineage>
</organism>
<feature type="compositionally biased region" description="Pro residues" evidence="1">
    <location>
        <begin position="411"/>
        <end position="421"/>
    </location>
</feature>
<accession>H8GTW7</accession>
<dbReference type="OrthoDB" id="58305at2"/>
<sequence length="421" mass="43316">MSAPALLLISNGHAEDLIGAALGRELRRLSPELSLLALPLVGEGRAYAGVAEIAGPVLNLPSGGFPFGSLENLRADLGAGLVGTSVGQAVAARLRGTQVGRVVVVGDTYALGLGALAAGAVPGGRVRRRLPLVHLQPLVSVLYAQDMGVRGHLRELNALGANAFMPWETALGRRAERVYTRDAASARHLARRGVNAAYRGGFAPDILPPPERGLEGVRDGRPVLALLPGQRGDARTSLPVMLDAAARLPEFQALVAWPRDWAGLPPLPGWAVRPESDSLAWAMREDVRVGLLRGAFSAVLHAAADTGGLALGTAGTASEQAAALGVPVVGFPTAGPQYVPGFAARQARLLGAALTLTAPEGQAVAAAVRALAQDGRRLAFARAQGRERMGTPGALAQIAREILGAEGGSAAPPPPSRDPLP</sequence>
<dbReference type="Proteomes" id="UP000007575">
    <property type="component" value="Chromosome"/>
</dbReference>